<name>A0A545TTY8_9PROT</name>
<sequence>MAHSGTDIMTFFRPRHALTLALWITLALVTPASAQDMLRPAAVVNDEVISVLDLTQRARLTLLATRQQDGPEVRRRLIPQVLRRLVDERLQLQEAERLEIVVDDRQVEAALADLANQNKMSRDQFVSFLRRQGVLATTISDQIRAQIAWSIVVSRRLRPSVNISDEEIQEVVDRVATDTGAVQRRVGEIFLTVENAQREAEVRENANRLITRLREGANFGTLARQFSQAASASLGGDLGWVAQGELQPELDEALAAATPNSVVGPIQTTSGFYLLNYLEQRQSGQEETLNLKQVLFALPASPTAEQIEGARARAAGARAQMISCEATDEVATAIGSPGSGDLGAVKTTDLPPALRTAVSDLATGEPSQPVEVSGGISVLMVCSRSGNDSSVDRSRIVRTLTNQRLDVLAQRYLQDLRRAANVDIRI</sequence>
<evidence type="ECO:0000313" key="11">
    <source>
        <dbReference type="EMBL" id="TQV80674.1"/>
    </source>
</evidence>
<dbReference type="AlphaFoldDB" id="A0A545TTY8"/>
<evidence type="ECO:0000256" key="6">
    <source>
        <dbReference type="ARBA" id="ARBA00023235"/>
    </source>
</evidence>
<dbReference type="Pfam" id="PF00639">
    <property type="entry name" value="Rotamase"/>
    <property type="match status" value="2"/>
</dbReference>
<proteinExistence type="predicted"/>
<dbReference type="InterPro" id="IPR027304">
    <property type="entry name" value="Trigger_fact/SurA_dom_sf"/>
</dbReference>
<evidence type="ECO:0000313" key="12">
    <source>
        <dbReference type="Proteomes" id="UP000315252"/>
    </source>
</evidence>
<dbReference type="InterPro" id="IPR050280">
    <property type="entry name" value="OMP_Chaperone_SurA"/>
</dbReference>
<evidence type="ECO:0000256" key="3">
    <source>
        <dbReference type="ARBA" id="ARBA00022764"/>
    </source>
</evidence>
<evidence type="ECO:0000256" key="1">
    <source>
        <dbReference type="ARBA" id="ARBA00018370"/>
    </source>
</evidence>
<protein>
    <recommendedName>
        <fullName evidence="1">Parvulin-like PPIase</fullName>
    </recommendedName>
    <alternativeName>
        <fullName evidence="7">Peptidyl-prolyl cis-trans isomerase plp</fullName>
    </alternativeName>
    <alternativeName>
        <fullName evidence="8">Rotamase plp</fullName>
    </alternativeName>
</protein>
<gene>
    <name evidence="11" type="ORF">FKG95_10975</name>
</gene>
<evidence type="ECO:0000259" key="10">
    <source>
        <dbReference type="PROSITE" id="PS50198"/>
    </source>
</evidence>
<dbReference type="EMBL" id="VHSH01000003">
    <property type="protein sequence ID" value="TQV80674.1"/>
    <property type="molecule type" value="Genomic_DNA"/>
</dbReference>
<dbReference type="PROSITE" id="PS01096">
    <property type="entry name" value="PPIC_PPIASE_1"/>
    <property type="match status" value="1"/>
</dbReference>
<dbReference type="InterPro" id="IPR000297">
    <property type="entry name" value="PPIase_PpiC"/>
</dbReference>
<keyword evidence="5" id="KW-0143">Chaperone</keyword>
<comment type="caution">
    <text evidence="11">The sequence shown here is derived from an EMBL/GenBank/DDBJ whole genome shotgun (WGS) entry which is preliminary data.</text>
</comment>
<keyword evidence="4 9" id="KW-0697">Rotamase</keyword>
<evidence type="ECO:0000256" key="2">
    <source>
        <dbReference type="ARBA" id="ARBA00022729"/>
    </source>
</evidence>
<evidence type="ECO:0000256" key="7">
    <source>
        <dbReference type="ARBA" id="ARBA00030642"/>
    </source>
</evidence>
<dbReference type="GO" id="GO:0003755">
    <property type="term" value="F:peptidyl-prolyl cis-trans isomerase activity"/>
    <property type="evidence" value="ECO:0007669"/>
    <property type="project" value="UniProtKB-KW"/>
</dbReference>
<keyword evidence="6 9" id="KW-0413">Isomerase</keyword>
<dbReference type="PANTHER" id="PTHR47637">
    <property type="entry name" value="CHAPERONE SURA"/>
    <property type="match status" value="1"/>
</dbReference>
<dbReference type="PROSITE" id="PS50198">
    <property type="entry name" value="PPIC_PPIASE_2"/>
    <property type="match status" value="2"/>
</dbReference>
<evidence type="ECO:0000256" key="9">
    <source>
        <dbReference type="PROSITE-ProRule" id="PRU00278"/>
    </source>
</evidence>
<dbReference type="InterPro" id="IPR015391">
    <property type="entry name" value="SurA_N"/>
</dbReference>
<dbReference type="Proteomes" id="UP000315252">
    <property type="component" value="Unassembled WGS sequence"/>
</dbReference>
<keyword evidence="3" id="KW-0574">Periplasm</keyword>
<dbReference type="PANTHER" id="PTHR47637:SF1">
    <property type="entry name" value="CHAPERONE SURA"/>
    <property type="match status" value="1"/>
</dbReference>
<dbReference type="Pfam" id="PF09312">
    <property type="entry name" value="SurA_N"/>
    <property type="match status" value="1"/>
</dbReference>
<dbReference type="InterPro" id="IPR023058">
    <property type="entry name" value="PPIase_PpiC_CS"/>
</dbReference>
<evidence type="ECO:0000256" key="8">
    <source>
        <dbReference type="ARBA" id="ARBA00031484"/>
    </source>
</evidence>
<dbReference type="SUPFAM" id="SSF109998">
    <property type="entry name" value="Triger factor/SurA peptide-binding domain-like"/>
    <property type="match status" value="1"/>
</dbReference>
<dbReference type="SUPFAM" id="SSF54534">
    <property type="entry name" value="FKBP-like"/>
    <property type="match status" value="2"/>
</dbReference>
<evidence type="ECO:0000256" key="5">
    <source>
        <dbReference type="ARBA" id="ARBA00023186"/>
    </source>
</evidence>
<evidence type="ECO:0000256" key="4">
    <source>
        <dbReference type="ARBA" id="ARBA00023110"/>
    </source>
</evidence>
<organism evidence="11 12">
    <name type="scientific">Denitrobaculum tricleocarpae</name>
    <dbReference type="NCBI Taxonomy" id="2591009"/>
    <lineage>
        <taxon>Bacteria</taxon>
        <taxon>Pseudomonadati</taxon>
        <taxon>Pseudomonadota</taxon>
        <taxon>Alphaproteobacteria</taxon>
        <taxon>Rhodospirillales</taxon>
        <taxon>Rhodospirillaceae</taxon>
        <taxon>Denitrobaculum</taxon>
    </lineage>
</organism>
<keyword evidence="12" id="KW-1185">Reference proteome</keyword>
<accession>A0A545TTY8</accession>
<dbReference type="Gene3D" id="1.10.4030.10">
    <property type="entry name" value="Porin chaperone SurA, peptide-binding domain"/>
    <property type="match status" value="1"/>
</dbReference>
<keyword evidence="2" id="KW-0732">Signal</keyword>
<feature type="domain" description="PpiC" evidence="10">
    <location>
        <begin position="181"/>
        <end position="279"/>
    </location>
</feature>
<reference evidence="11 12" key="1">
    <citation type="submission" date="2019-06" db="EMBL/GenBank/DDBJ databases">
        <title>Whole genome sequence for Rhodospirillaceae sp. R148.</title>
        <authorList>
            <person name="Wang G."/>
        </authorList>
    </citation>
    <scope>NUCLEOTIDE SEQUENCE [LARGE SCALE GENOMIC DNA]</scope>
    <source>
        <strain evidence="11 12">R148</strain>
    </source>
</reference>
<dbReference type="Gene3D" id="3.10.50.40">
    <property type="match status" value="2"/>
</dbReference>
<dbReference type="OrthoDB" id="9791746at2"/>
<dbReference type="InterPro" id="IPR046357">
    <property type="entry name" value="PPIase_dom_sf"/>
</dbReference>
<feature type="domain" description="PpiC" evidence="10">
    <location>
        <begin position="286"/>
        <end position="383"/>
    </location>
</feature>